<dbReference type="AlphaFoldDB" id="A0A918D3Z7"/>
<protein>
    <submittedName>
        <fullName evidence="2">Uncharacterized protein</fullName>
    </submittedName>
</protein>
<feature type="region of interest" description="Disordered" evidence="1">
    <location>
        <begin position="1"/>
        <end position="21"/>
    </location>
</feature>
<feature type="region of interest" description="Disordered" evidence="1">
    <location>
        <begin position="97"/>
        <end position="124"/>
    </location>
</feature>
<dbReference type="EMBL" id="BMMM01000005">
    <property type="protein sequence ID" value="GGN63899.1"/>
    <property type="molecule type" value="Genomic_DNA"/>
</dbReference>
<evidence type="ECO:0000313" key="3">
    <source>
        <dbReference type="Proteomes" id="UP000600365"/>
    </source>
</evidence>
<reference evidence="2 3" key="1">
    <citation type="journal article" date="2014" name="Int. J. Syst. Evol. Microbiol.">
        <title>Complete genome sequence of Corynebacterium casei LMG S-19264T (=DSM 44701T), isolated from a smear-ripened cheese.</title>
        <authorList>
            <consortium name="US DOE Joint Genome Institute (JGI-PGF)"/>
            <person name="Walter F."/>
            <person name="Albersmeier A."/>
            <person name="Kalinowski J."/>
            <person name="Ruckert C."/>
        </authorList>
    </citation>
    <scope>NUCLEOTIDE SEQUENCE [LARGE SCALE GENOMIC DNA]</scope>
    <source>
        <strain evidence="2 3">CGMCC 4.7111</strain>
    </source>
</reference>
<feature type="compositionally biased region" description="Basic residues" evidence="1">
    <location>
        <begin position="97"/>
        <end position="108"/>
    </location>
</feature>
<sequence>MVPGVQQPLAAAHHAHDTHPTVRLRHLKPVLKDVQAAGLGEPLLPCAVAARGTLAALLADRERQAMTSKVAERIGGLGSLGRLAVACLLPWDSRRDRKRAGKIPRKKPGTAGIDRLWSARPWER</sequence>
<dbReference type="Proteomes" id="UP000600365">
    <property type="component" value="Unassembled WGS sequence"/>
</dbReference>
<evidence type="ECO:0000256" key="1">
    <source>
        <dbReference type="SAM" id="MobiDB-lite"/>
    </source>
</evidence>
<name>A0A918D3Z7_9ACTN</name>
<proteinExistence type="predicted"/>
<gene>
    <name evidence="2" type="ORF">GCM10011579_032720</name>
</gene>
<keyword evidence="3" id="KW-1185">Reference proteome</keyword>
<evidence type="ECO:0000313" key="2">
    <source>
        <dbReference type="EMBL" id="GGN63899.1"/>
    </source>
</evidence>
<comment type="caution">
    <text evidence="2">The sequence shown here is derived from an EMBL/GenBank/DDBJ whole genome shotgun (WGS) entry which is preliminary data.</text>
</comment>
<accession>A0A918D3Z7</accession>
<organism evidence="2 3">
    <name type="scientific">Streptomyces albiflavescens</name>
    <dbReference type="NCBI Taxonomy" id="1623582"/>
    <lineage>
        <taxon>Bacteria</taxon>
        <taxon>Bacillati</taxon>
        <taxon>Actinomycetota</taxon>
        <taxon>Actinomycetes</taxon>
        <taxon>Kitasatosporales</taxon>
        <taxon>Streptomycetaceae</taxon>
        <taxon>Streptomyces</taxon>
    </lineage>
</organism>